<evidence type="ECO:0000259" key="14">
    <source>
        <dbReference type="PROSITE" id="PS50011"/>
    </source>
</evidence>
<dbReference type="Proteomes" id="UP000663829">
    <property type="component" value="Unassembled WGS sequence"/>
</dbReference>
<dbReference type="Gene3D" id="3.30.200.20">
    <property type="entry name" value="Phosphorylase Kinase, domain 1"/>
    <property type="match status" value="1"/>
</dbReference>
<dbReference type="Proteomes" id="UP000681722">
    <property type="component" value="Unassembled WGS sequence"/>
</dbReference>
<evidence type="ECO:0000259" key="15">
    <source>
        <dbReference type="PROSITE" id="PS50022"/>
    </source>
</evidence>
<evidence type="ECO:0000256" key="13">
    <source>
        <dbReference type="SAM" id="Phobius"/>
    </source>
</evidence>
<feature type="domain" description="Protein kinase" evidence="14">
    <location>
        <begin position="585"/>
        <end position="878"/>
    </location>
</feature>
<keyword evidence="9" id="KW-1015">Disulfide bond</keyword>
<dbReference type="PROSITE" id="PS00109">
    <property type="entry name" value="PROTEIN_KINASE_TYR"/>
    <property type="match status" value="1"/>
</dbReference>
<feature type="region of interest" description="Disordered" evidence="12">
    <location>
        <begin position="463"/>
        <end position="483"/>
    </location>
</feature>
<dbReference type="Pfam" id="PF21114">
    <property type="entry name" value="DDR1-2_DS-like"/>
    <property type="match status" value="1"/>
</dbReference>
<keyword evidence="8 13" id="KW-0472">Membrane</keyword>
<evidence type="ECO:0000256" key="8">
    <source>
        <dbReference type="ARBA" id="ARBA00023136"/>
    </source>
</evidence>
<dbReference type="Pfam" id="PF07714">
    <property type="entry name" value="PK_Tyr_Ser-Thr"/>
    <property type="match status" value="1"/>
</dbReference>
<evidence type="ECO:0000256" key="12">
    <source>
        <dbReference type="SAM" id="MobiDB-lite"/>
    </source>
</evidence>
<dbReference type="GO" id="GO:0005886">
    <property type="term" value="C:plasma membrane"/>
    <property type="evidence" value="ECO:0007669"/>
    <property type="project" value="UniProtKB-SubCell"/>
</dbReference>
<keyword evidence="5" id="KW-0547">Nucleotide-binding</keyword>
<evidence type="ECO:0000313" key="18">
    <source>
        <dbReference type="Proteomes" id="UP000663829"/>
    </source>
</evidence>
<dbReference type="PROSITE" id="PS50022">
    <property type="entry name" value="FA58C_3"/>
    <property type="match status" value="1"/>
</dbReference>
<reference evidence="16" key="1">
    <citation type="submission" date="2021-02" db="EMBL/GenBank/DDBJ databases">
        <authorList>
            <person name="Nowell W R."/>
        </authorList>
    </citation>
    <scope>NUCLEOTIDE SEQUENCE</scope>
</reference>
<feature type="domain" description="F5/8 type C" evidence="15">
    <location>
        <begin position="1"/>
        <end position="161"/>
    </location>
</feature>
<dbReference type="Gene3D" id="2.60.120.1190">
    <property type="match status" value="1"/>
</dbReference>
<evidence type="ECO:0000256" key="11">
    <source>
        <dbReference type="ARBA" id="ARBA00023180"/>
    </source>
</evidence>
<feature type="compositionally biased region" description="Low complexity" evidence="12">
    <location>
        <begin position="464"/>
        <end position="482"/>
    </location>
</feature>
<dbReference type="AlphaFoldDB" id="A0A813VS46"/>
<dbReference type="EMBL" id="CAJNOQ010000806">
    <property type="protein sequence ID" value="CAF0840649.1"/>
    <property type="molecule type" value="Genomic_DNA"/>
</dbReference>
<protein>
    <submittedName>
        <fullName evidence="16">Uncharacterized protein</fullName>
    </submittedName>
</protein>
<dbReference type="GO" id="GO:0038062">
    <property type="term" value="F:protein tyrosine kinase collagen receptor activity"/>
    <property type="evidence" value="ECO:0007669"/>
    <property type="project" value="TreeGrafter"/>
</dbReference>
<keyword evidence="6" id="KW-0067">ATP-binding</keyword>
<dbReference type="Gene3D" id="2.60.120.260">
    <property type="entry name" value="Galactose-binding domain-like"/>
    <property type="match status" value="1"/>
</dbReference>
<dbReference type="GO" id="GO:0043235">
    <property type="term" value="C:receptor complex"/>
    <property type="evidence" value="ECO:0007669"/>
    <property type="project" value="TreeGrafter"/>
</dbReference>
<dbReference type="PRINTS" id="PR00109">
    <property type="entry name" value="TYRKINASE"/>
</dbReference>
<dbReference type="InterPro" id="IPR008266">
    <property type="entry name" value="Tyr_kinase_AS"/>
</dbReference>
<keyword evidence="3 13" id="KW-0812">Transmembrane</keyword>
<dbReference type="OrthoDB" id="6071166at2759"/>
<feature type="transmembrane region" description="Helical" evidence="13">
    <location>
        <begin position="405"/>
        <end position="429"/>
    </location>
</feature>
<evidence type="ECO:0000256" key="2">
    <source>
        <dbReference type="ARBA" id="ARBA00022475"/>
    </source>
</evidence>
<dbReference type="SMART" id="SM00219">
    <property type="entry name" value="TyrKc"/>
    <property type="match status" value="1"/>
</dbReference>
<dbReference type="InterPro" id="IPR000421">
    <property type="entry name" value="FA58C"/>
</dbReference>
<dbReference type="InterPro" id="IPR011009">
    <property type="entry name" value="Kinase-like_dom_sf"/>
</dbReference>
<evidence type="ECO:0000256" key="9">
    <source>
        <dbReference type="ARBA" id="ARBA00023157"/>
    </source>
</evidence>
<comment type="caution">
    <text evidence="16">The sequence shown here is derived from an EMBL/GenBank/DDBJ whole genome shotgun (WGS) entry which is preliminary data.</text>
</comment>
<proteinExistence type="predicted"/>
<keyword evidence="4" id="KW-0732">Signal</keyword>
<accession>A0A813VS46</accession>
<evidence type="ECO:0000256" key="4">
    <source>
        <dbReference type="ARBA" id="ARBA00022729"/>
    </source>
</evidence>
<dbReference type="PANTHER" id="PTHR24416:SF634">
    <property type="entry name" value="DISCOIDIN DOMAIN-CONTAINING RECEPTOR TYROSINE KINASE B"/>
    <property type="match status" value="1"/>
</dbReference>
<dbReference type="Gene3D" id="1.10.510.10">
    <property type="entry name" value="Transferase(Phosphotransferase) domain 1"/>
    <property type="match status" value="1"/>
</dbReference>
<sequence length="911" mass="104941">MELKGASSCQTPMITEPSLMTSNSFDETNLSEAARISSNNPEEKPMWCPSFDLSSSLTYEWVQINFGNLTYLTKLEIKYRSLNDNQPLINHYHLSSYRLEYTRDKYVTLNTTWKKYHSKIKHQNHDSNTTITSFDPPIIATNIRLIPDSQSVCLKLELFGCPFTDGVVSYSMPQGVTTNLLLEDETYDGQYDVDRKYLSGGLGQLSDGQTGADNYRENRGYKWVGWHDNHIDKKPISVIFNFDYIRNFSRLTIHTNNYYTKGIYVFRSAVIKFSRSEQDYKNVSSIFYDHQRDENFDLARPVMIDLKYHVGSSIQLDLYFDGNWLLISEVTFDSFIVDNIERIISTTPISTLKLNRTRKRPLSKSFEETNIKSMFKNKYLFDYDELLTTISPTIIRSGRPLLTNIWVYLIVCLSAVSILLIMGAIILLFRRTRTSQSSTSSKKHLTSSSWIHHSSQRHYFQPISSSSLSHPTTTTTTNSSTSEDIETVHEQHHGHTYGYATIKGDQHDYTPPVFYTTYGTTSHQHLYCSSCYSPSKTMTPIKMVLPINHEQSPHIQGVCGNSQYYTQRLLGFDLARAQFIPSSSVELKQKLGSGQFGGEIYQGELQLQRSENTTVPVVIRRLNSSVSMPARVSFFNEISLLTSLCHLNILHSYGFCSEPVSLITEYIDTVDLYQYLRYYRNKLQSVDQNVSNLYSTVYYFGRQITSALNYLESFHVVHRDLAARNCLVCLNLTIKLQDLAMCKETYKDDYYPVEIGEQTSLRPIRWCAWETICYNHFSSKSDVYSFGVLLWEILTTAEERPHALLDDEQVLTNLKLLNSSSPTSNIDILLNNDIKSSNSNFNLSLPNTCPLELFKLIHSCWNKFDYNRPTFREIDYFFQQTTHSSSLLQQQQQQQKIVNDNNNGTSKIELI</sequence>
<evidence type="ECO:0000313" key="17">
    <source>
        <dbReference type="EMBL" id="CAF3628018.1"/>
    </source>
</evidence>
<keyword evidence="2" id="KW-1003">Cell membrane</keyword>
<evidence type="ECO:0000313" key="16">
    <source>
        <dbReference type="EMBL" id="CAF0840649.1"/>
    </source>
</evidence>
<evidence type="ECO:0000256" key="10">
    <source>
        <dbReference type="ARBA" id="ARBA00023170"/>
    </source>
</evidence>
<comment type="subcellular location">
    <subcellularLocation>
        <location evidence="1">Cell membrane</location>
        <topology evidence="1">Single-pass type I membrane protein</topology>
    </subcellularLocation>
</comment>
<dbReference type="GO" id="GO:0051897">
    <property type="term" value="P:positive regulation of phosphatidylinositol 3-kinase/protein kinase B signal transduction"/>
    <property type="evidence" value="ECO:0007669"/>
    <property type="project" value="TreeGrafter"/>
</dbReference>
<dbReference type="InterPro" id="IPR008979">
    <property type="entry name" value="Galactose-bd-like_sf"/>
</dbReference>
<dbReference type="GO" id="GO:0005524">
    <property type="term" value="F:ATP binding"/>
    <property type="evidence" value="ECO:0007669"/>
    <property type="project" value="UniProtKB-KW"/>
</dbReference>
<dbReference type="SUPFAM" id="SSF56112">
    <property type="entry name" value="Protein kinase-like (PK-like)"/>
    <property type="match status" value="1"/>
</dbReference>
<dbReference type="InterPro" id="IPR001245">
    <property type="entry name" value="Ser-Thr/Tyr_kinase_cat_dom"/>
</dbReference>
<dbReference type="GO" id="GO:0005518">
    <property type="term" value="F:collagen binding"/>
    <property type="evidence" value="ECO:0007669"/>
    <property type="project" value="TreeGrafter"/>
</dbReference>
<evidence type="ECO:0000256" key="1">
    <source>
        <dbReference type="ARBA" id="ARBA00004251"/>
    </source>
</evidence>
<dbReference type="InterPro" id="IPR000719">
    <property type="entry name" value="Prot_kinase_dom"/>
</dbReference>
<keyword evidence="18" id="KW-1185">Reference proteome</keyword>
<gene>
    <name evidence="16" type="ORF">GPM918_LOCUS5547</name>
    <name evidence="17" type="ORF">SRO942_LOCUS5547</name>
</gene>
<dbReference type="EMBL" id="CAJOBC010000806">
    <property type="protein sequence ID" value="CAF3628018.1"/>
    <property type="molecule type" value="Genomic_DNA"/>
</dbReference>
<evidence type="ECO:0000256" key="6">
    <source>
        <dbReference type="ARBA" id="ARBA00022840"/>
    </source>
</evidence>
<name>A0A813VS46_9BILA</name>
<evidence type="ECO:0000256" key="7">
    <source>
        <dbReference type="ARBA" id="ARBA00022989"/>
    </source>
</evidence>
<dbReference type="SUPFAM" id="SSF49785">
    <property type="entry name" value="Galactose-binding domain-like"/>
    <property type="match status" value="1"/>
</dbReference>
<evidence type="ECO:0000256" key="5">
    <source>
        <dbReference type="ARBA" id="ARBA00022741"/>
    </source>
</evidence>
<dbReference type="PANTHER" id="PTHR24416">
    <property type="entry name" value="TYROSINE-PROTEIN KINASE RECEPTOR"/>
    <property type="match status" value="1"/>
</dbReference>
<evidence type="ECO:0000256" key="3">
    <source>
        <dbReference type="ARBA" id="ARBA00022692"/>
    </source>
</evidence>
<organism evidence="16 18">
    <name type="scientific">Didymodactylos carnosus</name>
    <dbReference type="NCBI Taxonomy" id="1234261"/>
    <lineage>
        <taxon>Eukaryota</taxon>
        <taxon>Metazoa</taxon>
        <taxon>Spiralia</taxon>
        <taxon>Gnathifera</taxon>
        <taxon>Rotifera</taxon>
        <taxon>Eurotatoria</taxon>
        <taxon>Bdelloidea</taxon>
        <taxon>Philodinida</taxon>
        <taxon>Philodinidae</taxon>
        <taxon>Didymodactylos</taxon>
    </lineage>
</organism>
<dbReference type="InterPro" id="IPR050122">
    <property type="entry name" value="RTK"/>
</dbReference>
<dbReference type="GO" id="GO:0010976">
    <property type="term" value="P:positive regulation of neuron projection development"/>
    <property type="evidence" value="ECO:0007669"/>
    <property type="project" value="TreeGrafter"/>
</dbReference>
<dbReference type="InterPro" id="IPR020635">
    <property type="entry name" value="Tyr_kinase_cat_dom"/>
</dbReference>
<keyword evidence="7 13" id="KW-1133">Transmembrane helix</keyword>
<dbReference type="PROSITE" id="PS50011">
    <property type="entry name" value="PROTEIN_KINASE_DOM"/>
    <property type="match status" value="1"/>
</dbReference>
<keyword evidence="11" id="KW-0325">Glycoprotein</keyword>
<dbReference type="SMART" id="SM00220">
    <property type="entry name" value="S_TKc"/>
    <property type="match status" value="1"/>
</dbReference>
<dbReference type="InterPro" id="IPR048525">
    <property type="entry name" value="DDR1-2_DS-like"/>
</dbReference>
<keyword evidence="10" id="KW-0675">Receptor</keyword>
<dbReference type="Pfam" id="PF00754">
    <property type="entry name" value="F5_F8_type_C"/>
    <property type="match status" value="1"/>
</dbReference>